<dbReference type="RefSeq" id="WP_211333609.1">
    <property type="nucleotide sequence ID" value="NZ_RKHR01000004.1"/>
</dbReference>
<dbReference type="Proteomes" id="UP000275394">
    <property type="component" value="Unassembled WGS sequence"/>
</dbReference>
<feature type="domain" description="Lipoprotein LPP20-like" evidence="1">
    <location>
        <begin position="49"/>
        <end position="159"/>
    </location>
</feature>
<organism evidence="2 3">
    <name type="scientific">Sinobacterium caligoides</name>
    <dbReference type="NCBI Taxonomy" id="933926"/>
    <lineage>
        <taxon>Bacteria</taxon>
        <taxon>Pseudomonadati</taxon>
        <taxon>Pseudomonadota</taxon>
        <taxon>Gammaproteobacteria</taxon>
        <taxon>Cellvibrionales</taxon>
        <taxon>Spongiibacteraceae</taxon>
        <taxon>Sinobacterium</taxon>
    </lineage>
</organism>
<evidence type="ECO:0000313" key="2">
    <source>
        <dbReference type="EMBL" id="ROS01138.1"/>
    </source>
</evidence>
<evidence type="ECO:0000313" key="3">
    <source>
        <dbReference type="Proteomes" id="UP000275394"/>
    </source>
</evidence>
<name>A0A3N2DMV3_9GAMM</name>
<gene>
    <name evidence="2" type="ORF">EDC56_1566</name>
</gene>
<accession>A0A3N2DMV3</accession>
<comment type="caution">
    <text evidence="2">The sequence shown here is derived from an EMBL/GenBank/DDBJ whole genome shotgun (WGS) entry which is preliminary data.</text>
</comment>
<dbReference type="AlphaFoldDB" id="A0A3N2DMV3"/>
<keyword evidence="2" id="KW-0449">Lipoprotein</keyword>
<reference evidence="2 3" key="1">
    <citation type="submission" date="2018-11" db="EMBL/GenBank/DDBJ databases">
        <title>Genomic Encyclopedia of Type Strains, Phase IV (KMG-IV): sequencing the most valuable type-strain genomes for metagenomic binning, comparative biology and taxonomic classification.</title>
        <authorList>
            <person name="Goeker M."/>
        </authorList>
    </citation>
    <scope>NUCLEOTIDE SEQUENCE [LARGE SCALE GENOMIC DNA]</scope>
    <source>
        <strain evidence="2 3">DSM 100316</strain>
    </source>
</reference>
<dbReference type="EMBL" id="RKHR01000004">
    <property type="protein sequence ID" value="ROS01138.1"/>
    <property type="molecule type" value="Genomic_DNA"/>
</dbReference>
<protein>
    <submittedName>
        <fullName evidence="2">LPP20 lipoprotein</fullName>
    </submittedName>
</protein>
<proteinExistence type="predicted"/>
<dbReference type="InterPro" id="IPR024952">
    <property type="entry name" value="LPP20-like_dom"/>
</dbReference>
<dbReference type="Pfam" id="PF02169">
    <property type="entry name" value="LPP20"/>
    <property type="match status" value="1"/>
</dbReference>
<sequence>MLNITALPLASQSFFRMKNLSAMKKTLSWALLATSAVLAGCSSSTGGAPKWLDGADANYPDAVYLIAQGEGTTRSVSDNRALANLAKVFEVSVADRSLDFSSAIVGQQSDGQGGMHRVVENKQEVSRFVSTDAQQQLRGAKIAERWQSEEGGLQHSLAVLEKAPAVSMFSQQIRAADQNAQRAVDYARNDAPNVFAALSALEQARQRQVARANDNNNLRVLTGTGISAKYSADDLETMIRQGLSQITVAGTGRDQSAQTALQAAIAKVGLAQGANSQYELSLALPAGRAERKQGWYWLRGNIQLSVIEAGTVIANKSWPFKVSAQSEAMLQQRLSEKLDSQLPGYIYQLMTPGQ</sequence>
<evidence type="ECO:0000259" key="1">
    <source>
        <dbReference type="Pfam" id="PF02169"/>
    </source>
</evidence>
<keyword evidence="3" id="KW-1185">Reference proteome</keyword>